<organism evidence="2 3">
    <name type="scientific">Vogesella facilis</name>
    <dbReference type="NCBI Taxonomy" id="1655232"/>
    <lineage>
        <taxon>Bacteria</taxon>
        <taxon>Pseudomonadati</taxon>
        <taxon>Pseudomonadota</taxon>
        <taxon>Betaproteobacteria</taxon>
        <taxon>Neisseriales</taxon>
        <taxon>Chromobacteriaceae</taxon>
        <taxon>Vogesella</taxon>
    </lineage>
</organism>
<proteinExistence type="predicted"/>
<gene>
    <name evidence="2" type="ORF">ACFOLG_07500</name>
</gene>
<name>A0ABV7RDW1_9NEIS</name>
<keyword evidence="3" id="KW-1185">Reference proteome</keyword>
<accession>A0ABV7RDW1</accession>
<evidence type="ECO:0008006" key="4">
    <source>
        <dbReference type="Google" id="ProtNLM"/>
    </source>
</evidence>
<sequence>MLTTCPHCKSPQVVTRNHARKVGGTIGAIAGAASGFSAAMKGARIGGTLGGRIGLIAGPSGAALGSVAGAILGGLLGGTTGCSAGAALGELIDDKVLHNYRCLDCGYTFGEASAGYRTRQSPSFDESDTGGYGAHPFDLSEDDEPLPLPHG</sequence>
<reference evidence="3" key="1">
    <citation type="journal article" date="2019" name="Int. J. Syst. Evol. Microbiol.">
        <title>The Global Catalogue of Microorganisms (GCM) 10K type strain sequencing project: providing services to taxonomists for standard genome sequencing and annotation.</title>
        <authorList>
            <consortium name="The Broad Institute Genomics Platform"/>
            <consortium name="The Broad Institute Genome Sequencing Center for Infectious Disease"/>
            <person name="Wu L."/>
            <person name="Ma J."/>
        </authorList>
    </citation>
    <scope>NUCLEOTIDE SEQUENCE [LARGE SCALE GENOMIC DNA]</scope>
    <source>
        <strain evidence="3">KCTC 42742</strain>
    </source>
</reference>
<evidence type="ECO:0000256" key="1">
    <source>
        <dbReference type="SAM" id="MobiDB-lite"/>
    </source>
</evidence>
<dbReference type="EMBL" id="JBHRXN010000015">
    <property type="protein sequence ID" value="MFC3532028.1"/>
    <property type="molecule type" value="Genomic_DNA"/>
</dbReference>
<feature type="region of interest" description="Disordered" evidence="1">
    <location>
        <begin position="118"/>
        <end position="151"/>
    </location>
</feature>
<comment type="caution">
    <text evidence="2">The sequence shown here is derived from an EMBL/GenBank/DDBJ whole genome shotgun (WGS) entry which is preliminary data.</text>
</comment>
<dbReference type="Proteomes" id="UP001595741">
    <property type="component" value="Unassembled WGS sequence"/>
</dbReference>
<evidence type="ECO:0000313" key="3">
    <source>
        <dbReference type="Proteomes" id="UP001595741"/>
    </source>
</evidence>
<protein>
    <recommendedName>
        <fullName evidence="4">Glycine zipper domain-containing protein</fullName>
    </recommendedName>
</protein>
<evidence type="ECO:0000313" key="2">
    <source>
        <dbReference type="EMBL" id="MFC3532028.1"/>
    </source>
</evidence>
<dbReference type="RefSeq" id="WP_386090256.1">
    <property type="nucleotide sequence ID" value="NZ_JBHRXN010000015.1"/>
</dbReference>